<dbReference type="GO" id="GO:0046933">
    <property type="term" value="F:proton-transporting ATP synthase activity, rotational mechanism"/>
    <property type="evidence" value="ECO:0007669"/>
    <property type="project" value="TreeGrafter"/>
</dbReference>
<keyword evidence="13" id="KW-0496">Mitochondrion</keyword>
<keyword evidence="9 12" id="KW-0472">Membrane</keyword>
<dbReference type="PRINTS" id="PR00123">
    <property type="entry name" value="ATPASEA"/>
</dbReference>
<dbReference type="PANTHER" id="PTHR11410">
    <property type="entry name" value="ATP SYNTHASE SUBUNIT A"/>
    <property type="match status" value="1"/>
</dbReference>
<keyword evidence="3" id="KW-0813">Transport</keyword>
<comment type="similarity">
    <text evidence="2">Belongs to the ATPase A chain family.</text>
</comment>
<proteinExistence type="inferred from homology"/>
<comment type="subcellular location">
    <subcellularLocation>
        <location evidence="1">Membrane</location>
        <topology evidence="1">Multi-pass membrane protein</topology>
    </subcellularLocation>
    <subcellularLocation>
        <location evidence="11">Mitochondrion inner membrane</location>
        <topology evidence="11">Multi-pass membrane protein</topology>
    </subcellularLocation>
</comment>
<dbReference type="InterPro" id="IPR045083">
    <property type="entry name" value="ATP_synth_F0_asu_bact/mt"/>
</dbReference>
<evidence type="ECO:0000256" key="10">
    <source>
        <dbReference type="ARBA" id="ARBA00023310"/>
    </source>
</evidence>
<dbReference type="EMBL" id="KU873119">
    <property type="protein sequence ID" value="AQT38510.1"/>
    <property type="molecule type" value="Genomic_DNA"/>
</dbReference>
<dbReference type="CDD" id="cd00310">
    <property type="entry name" value="ATP-synt_Fo_a_6"/>
    <property type="match status" value="1"/>
</dbReference>
<evidence type="ECO:0000256" key="1">
    <source>
        <dbReference type="ARBA" id="ARBA00004141"/>
    </source>
</evidence>
<keyword evidence="7 12" id="KW-1133">Transmembrane helix</keyword>
<dbReference type="NCBIfam" id="TIGR01131">
    <property type="entry name" value="ATP_synt_6_or_A"/>
    <property type="match status" value="1"/>
</dbReference>
<dbReference type="InterPro" id="IPR000568">
    <property type="entry name" value="ATP_synth_F0_asu"/>
</dbReference>
<reference evidence="13" key="1">
    <citation type="journal article" date="2017" name="Sci. Rep.">
        <title>Evolution of sex-dependent mtDNA transmission in freshwater mussels (Bivalvia: Unionida).</title>
        <authorList>
            <person name="Guerra D."/>
            <person name="Plazzi F."/>
            <person name="Stewart D.T."/>
            <person name="Bogan A.E."/>
            <person name="Hoeh W.R."/>
            <person name="Breton S."/>
        </authorList>
    </citation>
    <scope>NUCLEOTIDE SEQUENCE</scope>
    <source>
        <strain evidence="13">H2445</strain>
        <tissue evidence="13">Gonad</tissue>
    </source>
</reference>
<protein>
    <recommendedName>
        <fullName evidence="11">ATP synthase subunit a</fullName>
    </recommendedName>
</protein>
<evidence type="ECO:0000256" key="7">
    <source>
        <dbReference type="ARBA" id="ARBA00022989"/>
    </source>
</evidence>
<keyword evidence="8" id="KW-0406">Ion transport</keyword>
<accession>A0A1Y9T622</accession>
<evidence type="ECO:0000256" key="2">
    <source>
        <dbReference type="ARBA" id="ARBA00006810"/>
    </source>
</evidence>
<evidence type="ECO:0000256" key="9">
    <source>
        <dbReference type="ARBA" id="ARBA00023136"/>
    </source>
</evidence>
<dbReference type="Pfam" id="PF00119">
    <property type="entry name" value="ATP-synt_A"/>
    <property type="match status" value="1"/>
</dbReference>
<dbReference type="SUPFAM" id="SSF81336">
    <property type="entry name" value="F1F0 ATP synthase subunit A"/>
    <property type="match status" value="1"/>
</dbReference>
<evidence type="ECO:0000313" key="13">
    <source>
        <dbReference type="EMBL" id="AQT38510.1"/>
    </source>
</evidence>
<evidence type="ECO:0000256" key="11">
    <source>
        <dbReference type="RuleBase" id="RU004450"/>
    </source>
</evidence>
<dbReference type="InterPro" id="IPR023011">
    <property type="entry name" value="ATP_synth_F0_asu_AS"/>
</dbReference>
<evidence type="ECO:0000256" key="12">
    <source>
        <dbReference type="SAM" id="Phobius"/>
    </source>
</evidence>
<evidence type="ECO:0000256" key="6">
    <source>
        <dbReference type="ARBA" id="ARBA00022781"/>
    </source>
</evidence>
<dbReference type="GO" id="GO:0005743">
    <property type="term" value="C:mitochondrial inner membrane"/>
    <property type="evidence" value="ECO:0007669"/>
    <property type="project" value="UniProtKB-SubCell"/>
</dbReference>
<sequence length="234" mass="25342">MMVDIFSSLDAGGYSGYSTWGFIWFSGFLGLVVSYGYFWVGGSSVMVCFKFLLSLVNDLVKDSGGKMLGGFVLGECCLFLFIFILNVSGMVPGVFGPTSHLSFTIMVGLVMWFCLIMSGWVYSWKEGVGLLVPTGAPGGLVPLLVLIESVTLLGRPITLGIRLAVNISMGHLMLHVLGEAISGFVSSCSVLGWFFGSMFVSGYIVFEFVVSFLQAYVFVLLLSLYSSDHSLSKH</sequence>
<geneLocation type="mitochondrion" evidence="13"/>
<keyword evidence="4" id="KW-0138">CF(0)</keyword>
<feature type="transmembrane region" description="Helical" evidence="12">
    <location>
        <begin position="101"/>
        <end position="123"/>
    </location>
</feature>
<dbReference type="GO" id="GO:0045259">
    <property type="term" value="C:proton-transporting ATP synthase complex"/>
    <property type="evidence" value="ECO:0007669"/>
    <property type="project" value="UniProtKB-KW"/>
</dbReference>
<evidence type="ECO:0000256" key="3">
    <source>
        <dbReference type="ARBA" id="ARBA00022448"/>
    </source>
</evidence>
<dbReference type="AlphaFoldDB" id="A0A1Y9T622"/>
<evidence type="ECO:0000256" key="4">
    <source>
        <dbReference type="ARBA" id="ARBA00022547"/>
    </source>
</evidence>
<keyword evidence="5 12" id="KW-0812">Transmembrane</keyword>
<organism evidence="13">
    <name type="scientific">Anodontites trapesialis</name>
    <dbReference type="NCBI Taxonomy" id="1961152"/>
    <lineage>
        <taxon>Eukaryota</taxon>
        <taxon>Metazoa</taxon>
        <taxon>Spiralia</taxon>
        <taxon>Lophotrochozoa</taxon>
        <taxon>Mollusca</taxon>
        <taxon>Bivalvia</taxon>
        <taxon>Autobranchia</taxon>
        <taxon>Heteroconchia</taxon>
        <taxon>Palaeoheterodonta</taxon>
        <taxon>Unionida</taxon>
        <taxon>Muteloidea</taxon>
        <taxon>Mycetopodidae</taxon>
        <taxon>Anodontites</taxon>
    </lineage>
</organism>
<dbReference type="PROSITE" id="PS00449">
    <property type="entry name" value="ATPASE_A"/>
    <property type="match status" value="1"/>
</dbReference>
<feature type="transmembrane region" description="Helical" evidence="12">
    <location>
        <begin position="21"/>
        <end position="47"/>
    </location>
</feature>
<dbReference type="PANTHER" id="PTHR11410:SF0">
    <property type="entry name" value="ATP SYNTHASE SUBUNIT A"/>
    <property type="match status" value="1"/>
</dbReference>
<feature type="transmembrane region" description="Helical" evidence="12">
    <location>
        <begin position="172"/>
        <end position="195"/>
    </location>
</feature>
<name>A0A1Y9T622_9BIVA</name>
<feature type="transmembrane region" description="Helical" evidence="12">
    <location>
        <begin position="201"/>
        <end position="225"/>
    </location>
</feature>
<evidence type="ECO:0000256" key="8">
    <source>
        <dbReference type="ARBA" id="ARBA00023065"/>
    </source>
</evidence>
<keyword evidence="10" id="KW-0066">ATP synthesis</keyword>
<dbReference type="InterPro" id="IPR035908">
    <property type="entry name" value="F0_ATP_A_sf"/>
</dbReference>
<keyword evidence="6" id="KW-0375">Hydrogen ion transport</keyword>
<feature type="transmembrane region" description="Helical" evidence="12">
    <location>
        <begin position="67"/>
        <end position="89"/>
    </location>
</feature>
<dbReference type="Gene3D" id="1.20.120.220">
    <property type="entry name" value="ATP synthase, F0 complex, subunit A"/>
    <property type="match status" value="1"/>
</dbReference>
<gene>
    <name evidence="13" type="primary">atp6</name>
</gene>
<evidence type="ECO:0000256" key="5">
    <source>
        <dbReference type="ARBA" id="ARBA00022692"/>
    </source>
</evidence>